<feature type="domain" description="Peptidase M13 C-terminal" evidence="10">
    <location>
        <begin position="870"/>
        <end position="1075"/>
    </location>
</feature>
<dbReference type="InterPro" id="IPR018497">
    <property type="entry name" value="Peptidase_M13_C"/>
</dbReference>
<dbReference type="InterPro" id="IPR042089">
    <property type="entry name" value="Peptidase_M13_dom_2"/>
</dbReference>
<sequence>MAQKSETISHNLINTNSTPTFDYQLINVNVTSSSTPNSDEQSPESSHSSPCLSDRNKISNNNPSKKQSNISTMSDGLSIAHNVLEKRQPEKSNLRPQLSVSNKNVNKSSTIMFQEPYSMIKRPNSTIGIPNSMKHDIIQSNFSDLNEQFLIDSEVKHNENDFNSFIPIVREKAMSLTLSEPKCESLQKGSSNPYWHTDQMSNNYPSLITPRASVILNGNVLKRTSPNQSNLAIPINSSGYQLSVHMHDNSPNLGYSGDNRSLKIRGSTISSMSNHRSSYIGDEEHLNLQQQYFATTGRKDTIISIGKNLQIQFKSPSTNCLSWRYRTCLEKMFIFFFLAFAIFFIAYFYFPYFQNKDNENRLCTTMECVKTAASLLNAMDLTADPCEDFFQFACGNWVKKHVIPEDRSSLSTFEVMADDLQIILKDLLEKIPNSADNSATLKAKRFYQSCMNTQKIDEAGVQPILDALRDVGGWPVLNRNWNGKRLKKTTISHLPDQKKISSLSSISTKDQKQMNNPDQYDELTIENLLGKLRGDYNQPIIVEQYIGPDDRNSSLNIIQFDQTSLGLPSREYFLKEDPNKEKDAYLELMVDIAELLGADRQYALEQMIKVLDFETELANISMPEADRHDTSAIYNKKTIKQLEESVPEFDWMMYLKNFMPIEINIDENVVIYSLDYYKKMGKLLHKVMEEDRRVVINYAVWRLIKSILPFLDNDFGVKRAKFRKILFGISADRTRWSQCVELVNKKMGMAVGAMFIKDNFDPKSKESAVEMIHNIREAFNELLNYNEWMDDETRQVAKEKANAINERIGYPDLLTNPIQLSKEYNLLELSDDQFLQNILNVFRFESYKNLAKLGTAVDKDSWTTDPAVVNAFYSPNKNDIVFPAGILQPLFYSHYYPKSCNYGGIGVVIGHEITHGFDDRGRQFDKNGNMKQWWNNQTIKRFRERAQCIIDQYSSYVLEDINANVNGRMTQGENIADNGGLKQAYRAFKKWERQNGIEPLLPGLNLTHDQLFFLNYAQIWCGSMRPEDALNKIRSSVHSPGPIRVLGPLSNSFDFSNAYGCPIGSRMNPIKKCSVCFIAFTRRILQVVPSNN</sequence>
<evidence type="ECO:0000259" key="10">
    <source>
        <dbReference type="Pfam" id="PF01431"/>
    </source>
</evidence>
<reference evidence="13" key="3">
    <citation type="submission" date="2022-06" db="UniProtKB">
        <authorList>
            <consortium name="EnsemblMetazoa"/>
        </authorList>
    </citation>
    <scope>IDENTIFICATION</scope>
</reference>
<evidence type="ECO:0000256" key="2">
    <source>
        <dbReference type="ARBA" id="ARBA00007357"/>
    </source>
</evidence>
<evidence type="ECO:0000256" key="1">
    <source>
        <dbReference type="ARBA" id="ARBA00001947"/>
    </source>
</evidence>
<proteinExistence type="inferred from homology"/>
<feature type="region of interest" description="Disordered" evidence="8">
    <location>
        <begin position="31"/>
        <end position="71"/>
    </location>
</feature>
<organism evidence="12">
    <name type="scientific">Sarcoptes scabiei</name>
    <name type="common">Itch mite</name>
    <name type="synonym">Acarus scabiei</name>
    <dbReference type="NCBI Taxonomy" id="52283"/>
    <lineage>
        <taxon>Eukaryota</taxon>
        <taxon>Metazoa</taxon>
        <taxon>Ecdysozoa</taxon>
        <taxon>Arthropoda</taxon>
        <taxon>Chelicerata</taxon>
        <taxon>Arachnida</taxon>
        <taxon>Acari</taxon>
        <taxon>Acariformes</taxon>
        <taxon>Sarcoptiformes</taxon>
        <taxon>Astigmata</taxon>
        <taxon>Psoroptidia</taxon>
        <taxon>Sarcoptoidea</taxon>
        <taxon>Sarcoptidae</taxon>
        <taxon>Sarcoptinae</taxon>
        <taxon>Sarcoptes</taxon>
    </lineage>
</organism>
<keyword evidence="5" id="KW-0378">Hydrolase</keyword>
<keyword evidence="14" id="KW-1185">Reference proteome</keyword>
<comment type="cofactor">
    <cofactor evidence="1">
        <name>Zn(2+)</name>
        <dbReference type="ChEBI" id="CHEBI:29105"/>
    </cofactor>
</comment>
<accession>A0A834RJI7</accession>
<evidence type="ECO:0000313" key="14">
    <source>
        <dbReference type="Proteomes" id="UP000070412"/>
    </source>
</evidence>
<dbReference type="EMBL" id="WVUK01000050">
    <property type="protein sequence ID" value="KAF7495098.1"/>
    <property type="molecule type" value="Genomic_DNA"/>
</dbReference>
<dbReference type="PRINTS" id="PR00786">
    <property type="entry name" value="NEPRILYSIN"/>
</dbReference>
<name>A0A834RJI7_SARSC</name>
<feature type="domain" description="Peptidase M13 N-terminal" evidence="11">
    <location>
        <begin position="385"/>
        <end position="811"/>
    </location>
</feature>
<dbReference type="PANTHER" id="PTHR11733">
    <property type="entry name" value="ZINC METALLOPROTEASE FAMILY M13 NEPRILYSIN-RELATED"/>
    <property type="match status" value="1"/>
</dbReference>
<dbReference type="CDD" id="cd08662">
    <property type="entry name" value="M13"/>
    <property type="match status" value="1"/>
</dbReference>
<dbReference type="AlphaFoldDB" id="A0A834RJI7"/>
<evidence type="ECO:0000256" key="8">
    <source>
        <dbReference type="SAM" id="MobiDB-lite"/>
    </source>
</evidence>
<feature type="compositionally biased region" description="Low complexity" evidence="8">
    <location>
        <begin position="31"/>
        <end position="53"/>
    </location>
</feature>
<evidence type="ECO:0000313" key="13">
    <source>
        <dbReference type="EnsemblMetazoa" id="KAF7495098.1"/>
    </source>
</evidence>
<keyword evidence="9" id="KW-0812">Transmembrane</keyword>
<dbReference type="InterPro" id="IPR000718">
    <property type="entry name" value="Peptidase_M13"/>
</dbReference>
<reference evidence="14" key="1">
    <citation type="journal article" date="2020" name="PLoS Negl. Trop. Dis.">
        <title>High-quality nuclear genome for Sarcoptes scabiei-A critical resource for a neglected parasite.</title>
        <authorList>
            <person name="Korhonen P.K."/>
            <person name="Gasser R.B."/>
            <person name="Ma G."/>
            <person name="Wang T."/>
            <person name="Stroehlein A.J."/>
            <person name="Young N.D."/>
            <person name="Ang C.S."/>
            <person name="Fernando D.D."/>
            <person name="Lu H.C."/>
            <person name="Taylor S."/>
            <person name="Reynolds S.L."/>
            <person name="Mofiz E."/>
            <person name="Najaraj S.H."/>
            <person name="Gowda H."/>
            <person name="Madugundu A."/>
            <person name="Renuse S."/>
            <person name="Holt D."/>
            <person name="Pandey A."/>
            <person name="Papenfuss A.T."/>
            <person name="Fischer K."/>
        </authorList>
    </citation>
    <scope>NUCLEOTIDE SEQUENCE [LARGE SCALE GENOMIC DNA]</scope>
</reference>
<feature type="transmembrane region" description="Helical" evidence="9">
    <location>
        <begin position="332"/>
        <end position="350"/>
    </location>
</feature>
<keyword evidence="3" id="KW-0645">Protease</keyword>
<protein>
    <submittedName>
        <fullName evidence="12">Neprilysin-2</fullName>
    </submittedName>
</protein>
<keyword evidence="9" id="KW-0472">Membrane</keyword>
<keyword evidence="6" id="KW-0862">Zinc</keyword>
<dbReference type="Gene3D" id="1.10.1380.10">
    <property type="entry name" value="Neutral endopeptidase , domain2"/>
    <property type="match status" value="1"/>
</dbReference>
<evidence type="ECO:0000256" key="5">
    <source>
        <dbReference type="ARBA" id="ARBA00022801"/>
    </source>
</evidence>
<evidence type="ECO:0000256" key="7">
    <source>
        <dbReference type="ARBA" id="ARBA00023049"/>
    </source>
</evidence>
<evidence type="ECO:0000256" key="9">
    <source>
        <dbReference type="SAM" id="Phobius"/>
    </source>
</evidence>
<dbReference type="InterPro" id="IPR024079">
    <property type="entry name" value="MetalloPept_cat_dom_sf"/>
</dbReference>
<evidence type="ECO:0000256" key="4">
    <source>
        <dbReference type="ARBA" id="ARBA00022723"/>
    </source>
</evidence>
<dbReference type="PROSITE" id="PS51885">
    <property type="entry name" value="NEPRILYSIN"/>
    <property type="match status" value="1"/>
</dbReference>
<dbReference type="EnsemblMetazoa" id="SSS_2684s_mrna">
    <property type="protein sequence ID" value="KAF7495098.1"/>
    <property type="gene ID" value="SSS_2684"/>
</dbReference>
<evidence type="ECO:0000259" key="11">
    <source>
        <dbReference type="Pfam" id="PF05649"/>
    </source>
</evidence>
<comment type="similarity">
    <text evidence="2">Belongs to the peptidase M13 family.</text>
</comment>
<dbReference type="GO" id="GO:0016485">
    <property type="term" value="P:protein processing"/>
    <property type="evidence" value="ECO:0007669"/>
    <property type="project" value="TreeGrafter"/>
</dbReference>
<keyword evidence="7" id="KW-0482">Metalloprotease</keyword>
<evidence type="ECO:0000313" key="12">
    <source>
        <dbReference type="EMBL" id="KAF7495098.1"/>
    </source>
</evidence>
<feature type="region of interest" description="Disordered" evidence="8">
    <location>
        <begin position="86"/>
        <end position="107"/>
    </location>
</feature>
<feature type="compositionally biased region" description="Polar residues" evidence="8">
    <location>
        <begin position="58"/>
        <end position="71"/>
    </location>
</feature>
<keyword evidence="9" id="KW-1133">Transmembrane helix</keyword>
<dbReference type="Pfam" id="PF05649">
    <property type="entry name" value="Peptidase_M13_N"/>
    <property type="match status" value="1"/>
</dbReference>
<dbReference type="Gene3D" id="3.40.390.10">
    <property type="entry name" value="Collagenase (Catalytic Domain)"/>
    <property type="match status" value="1"/>
</dbReference>
<dbReference type="Pfam" id="PF01431">
    <property type="entry name" value="Peptidase_M13"/>
    <property type="match status" value="1"/>
</dbReference>
<dbReference type="Proteomes" id="UP000070412">
    <property type="component" value="Unassembled WGS sequence"/>
</dbReference>
<dbReference type="GO" id="GO:0005886">
    <property type="term" value="C:plasma membrane"/>
    <property type="evidence" value="ECO:0007669"/>
    <property type="project" value="TreeGrafter"/>
</dbReference>
<gene>
    <name evidence="12" type="ORF">SSS_2684</name>
</gene>
<reference evidence="12" key="2">
    <citation type="submission" date="2020-01" db="EMBL/GenBank/DDBJ databases">
        <authorList>
            <person name="Korhonen P.K.K."/>
            <person name="Guangxu M.G."/>
            <person name="Wang T.W."/>
            <person name="Stroehlein A.J.S."/>
            <person name="Young N.D."/>
            <person name="Ang C.-S.A."/>
            <person name="Fernando D.W.F."/>
            <person name="Lu H.L."/>
            <person name="Taylor S.T."/>
            <person name="Ehtesham M.E.M."/>
            <person name="Najaraj S.H.N."/>
            <person name="Harsha G.H.G."/>
            <person name="Madugundu A.M."/>
            <person name="Renuse S.R."/>
            <person name="Holt D.H."/>
            <person name="Pandey A.P."/>
            <person name="Papenfuss A.P."/>
            <person name="Gasser R.B.G."/>
            <person name="Fischer K.F."/>
        </authorList>
    </citation>
    <scope>NUCLEOTIDE SEQUENCE</scope>
    <source>
        <strain evidence="12">SSS_KF_BRIS2020</strain>
    </source>
</reference>
<dbReference type="OrthoDB" id="6475849at2759"/>
<keyword evidence="4" id="KW-0479">Metal-binding</keyword>
<dbReference type="InterPro" id="IPR008753">
    <property type="entry name" value="Peptidase_M13_N"/>
</dbReference>
<dbReference type="GO" id="GO:0004222">
    <property type="term" value="F:metalloendopeptidase activity"/>
    <property type="evidence" value="ECO:0007669"/>
    <property type="project" value="InterPro"/>
</dbReference>
<evidence type="ECO:0000256" key="3">
    <source>
        <dbReference type="ARBA" id="ARBA00022670"/>
    </source>
</evidence>
<dbReference type="PANTHER" id="PTHR11733:SF241">
    <property type="entry name" value="GH26575P-RELATED"/>
    <property type="match status" value="1"/>
</dbReference>
<dbReference type="GO" id="GO:0046872">
    <property type="term" value="F:metal ion binding"/>
    <property type="evidence" value="ECO:0007669"/>
    <property type="project" value="UniProtKB-KW"/>
</dbReference>
<dbReference type="SUPFAM" id="SSF55486">
    <property type="entry name" value="Metalloproteases ('zincins'), catalytic domain"/>
    <property type="match status" value="1"/>
</dbReference>
<evidence type="ECO:0000256" key="6">
    <source>
        <dbReference type="ARBA" id="ARBA00022833"/>
    </source>
</evidence>